<dbReference type="OrthoDB" id="6111975at2"/>
<dbReference type="InterPro" id="IPR000719">
    <property type="entry name" value="Prot_kinase_dom"/>
</dbReference>
<dbReference type="InterPro" id="IPR008271">
    <property type="entry name" value="Ser/Thr_kinase_AS"/>
</dbReference>
<feature type="region of interest" description="Disordered" evidence="7">
    <location>
        <begin position="55"/>
        <end position="113"/>
    </location>
</feature>
<evidence type="ECO:0000256" key="2">
    <source>
        <dbReference type="ARBA" id="ARBA00022527"/>
    </source>
</evidence>
<dbReference type="EMBL" id="CP042997">
    <property type="protein sequence ID" value="QEH32680.1"/>
    <property type="molecule type" value="Genomic_DNA"/>
</dbReference>
<dbReference type="EC" id="2.7.11.1" evidence="1"/>
<keyword evidence="5 9" id="KW-0418">Kinase</keyword>
<keyword evidence="10" id="KW-1185">Reference proteome</keyword>
<evidence type="ECO:0000256" key="3">
    <source>
        <dbReference type="ARBA" id="ARBA00022679"/>
    </source>
</evidence>
<protein>
    <recommendedName>
        <fullName evidence="1">non-specific serine/threonine protein kinase</fullName>
        <ecNumber evidence="1">2.7.11.1</ecNumber>
    </recommendedName>
</protein>
<evidence type="ECO:0000259" key="8">
    <source>
        <dbReference type="PROSITE" id="PS50011"/>
    </source>
</evidence>
<feature type="domain" description="Protein kinase" evidence="8">
    <location>
        <begin position="125"/>
        <end position="391"/>
    </location>
</feature>
<keyword evidence="2" id="KW-0723">Serine/threonine-protein kinase</keyword>
<dbReference type="Proteomes" id="UP000324233">
    <property type="component" value="Chromosome"/>
</dbReference>
<dbReference type="RefSeq" id="WP_148592031.1">
    <property type="nucleotide sequence ID" value="NZ_CP042997.1"/>
</dbReference>
<keyword evidence="3 9" id="KW-0808">Transferase</keyword>
<evidence type="ECO:0000256" key="5">
    <source>
        <dbReference type="ARBA" id="ARBA00022777"/>
    </source>
</evidence>
<dbReference type="Gene3D" id="1.10.510.10">
    <property type="entry name" value="Transferase(Phosphotransferase) domain 1"/>
    <property type="match status" value="1"/>
</dbReference>
<dbReference type="InterPro" id="IPR011009">
    <property type="entry name" value="Kinase-like_dom_sf"/>
</dbReference>
<dbReference type="AlphaFoldDB" id="A0A5B9VYI8"/>
<dbReference type="CDD" id="cd14014">
    <property type="entry name" value="STKc_PknB_like"/>
    <property type="match status" value="1"/>
</dbReference>
<dbReference type="Gene3D" id="3.30.200.20">
    <property type="entry name" value="Phosphorylase Kinase, domain 1"/>
    <property type="match status" value="1"/>
</dbReference>
<dbReference type="SMART" id="SM00220">
    <property type="entry name" value="S_TKc"/>
    <property type="match status" value="1"/>
</dbReference>
<evidence type="ECO:0000313" key="10">
    <source>
        <dbReference type="Proteomes" id="UP000324233"/>
    </source>
</evidence>
<proteinExistence type="predicted"/>
<evidence type="ECO:0000313" key="9">
    <source>
        <dbReference type="EMBL" id="QEH32680.1"/>
    </source>
</evidence>
<dbReference type="Pfam" id="PF00069">
    <property type="entry name" value="Pkinase"/>
    <property type="match status" value="1"/>
</dbReference>
<organism evidence="9 10">
    <name type="scientific">Aquisphaera giovannonii</name>
    <dbReference type="NCBI Taxonomy" id="406548"/>
    <lineage>
        <taxon>Bacteria</taxon>
        <taxon>Pseudomonadati</taxon>
        <taxon>Planctomycetota</taxon>
        <taxon>Planctomycetia</taxon>
        <taxon>Isosphaerales</taxon>
        <taxon>Isosphaeraceae</taxon>
        <taxon>Aquisphaera</taxon>
    </lineage>
</organism>
<dbReference type="GO" id="GO:0004674">
    <property type="term" value="F:protein serine/threonine kinase activity"/>
    <property type="evidence" value="ECO:0007669"/>
    <property type="project" value="UniProtKB-KW"/>
</dbReference>
<evidence type="ECO:0000256" key="4">
    <source>
        <dbReference type="ARBA" id="ARBA00022741"/>
    </source>
</evidence>
<dbReference type="PANTHER" id="PTHR43289">
    <property type="entry name" value="MITOGEN-ACTIVATED PROTEIN KINASE KINASE KINASE 20-RELATED"/>
    <property type="match status" value="1"/>
</dbReference>
<evidence type="ECO:0000256" key="7">
    <source>
        <dbReference type="SAM" id="MobiDB-lite"/>
    </source>
</evidence>
<dbReference type="GO" id="GO:0005524">
    <property type="term" value="F:ATP binding"/>
    <property type="evidence" value="ECO:0007669"/>
    <property type="project" value="UniProtKB-KW"/>
</dbReference>
<dbReference type="KEGG" id="agv:OJF2_11590"/>
<evidence type="ECO:0000256" key="1">
    <source>
        <dbReference type="ARBA" id="ARBA00012513"/>
    </source>
</evidence>
<evidence type="ECO:0000256" key="6">
    <source>
        <dbReference type="ARBA" id="ARBA00022840"/>
    </source>
</evidence>
<gene>
    <name evidence="9" type="primary">prkC_11</name>
    <name evidence="9" type="ORF">OJF2_11590</name>
</gene>
<sequence>MSPPGREKPCPPPGRFWEAVLRGSWTDAERDHVAGCPNCRAMEGRLRAALAGARETAPASLASDDHGGEEPPVASGTTGIELSRSPESADRDGGSEPDPAPAPAPGRIPVAADPGRGALNRLGRYVLVRKLAEGGMSSVYEAHDSELSRTVALKVCPAFLGLSNAPRLDRFLREARVAAGLDHPALLPIYEVGRAGESLYIASRFVDGTDLHRRIAAQGPLPWPEAVAIVEQVALAVGHAHERGIIHRDIKPSNILLDREGKPYLADFGLARSFQDGQDVSLTREGVIVGTPTYMAPEQAMGQVDLQGPGMDIYGLGATLYALLTGGPPFRGSNAIDTIRRAVETDPAPPRAINTAIPRDLDLVCMKAMARDPRLRYPSARALADDLRSILAGTPLPQPRGRLSPRGRLAPAGRHRLRWALAAASLGPMLLLLPRILPQRTRPLVEASGTPPQVSVPGPGPLPDAEAGGEGLAAEIEAHGLRLLREAEREFQSDGGRGRSRRDLVLALIRRGDCLALRGGPSAAVSPYLRALDLLKSLRAHEPDEPRHRDELAGMYGLAIAALRAAGREGDAKALDREAAALP</sequence>
<keyword evidence="6" id="KW-0067">ATP-binding</keyword>
<dbReference type="PROSITE" id="PS50011">
    <property type="entry name" value="PROTEIN_KINASE_DOM"/>
    <property type="match status" value="1"/>
</dbReference>
<reference evidence="9 10" key="1">
    <citation type="submission" date="2019-08" db="EMBL/GenBank/DDBJ databases">
        <title>Deep-cultivation of Planctomycetes and their phenomic and genomic characterization uncovers novel biology.</title>
        <authorList>
            <person name="Wiegand S."/>
            <person name="Jogler M."/>
            <person name="Boedeker C."/>
            <person name="Pinto D."/>
            <person name="Vollmers J."/>
            <person name="Rivas-Marin E."/>
            <person name="Kohn T."/>
            <person name="Peeters S.H."/>
            <person name="Heuer A."/>
            <person name="Rast P."/>
            <person name="Oberbeckmann S."/>
            <person name="Bunk B."/>
            <person name="Jeske O."/>
            <person name="Meyerdierks A."/>
            <person name="Storesund J.E."/>
            <person name="Kallscheuer N."/>
            <person name="Luecker S."/>
            <person name="Lage O.M."/>
            <person name="Pohl T."/>
            <person name="Merkel B.J."/>
            <person name="Hornburger P."/>
            <person name="Mueller R.-W."/>
            <person name="Bruemmer F."/>
            <person name="Labrenz M."/>
            <person name="Spormann A.M."/>
            <person name="Op den Camp H."/>
            <person name="Overmann J."/>
            <person name="Amann R."/>
            <person name="Jetten M.S.M."/>
            <person name="Mascher T."/>
            <person name="Medema M.H."/>
            <person name="Devos D.P."/>
            <person name="Kaster A.-K."/>
            <person name="Ovreas L."/>
            <person name="Rohde M."/>
            <person name="Galperin M.Y."/>
            <person name="Jogler C."/>
        </authorList>
    </citation>
    <scope>NUCLEOTIDE SEQUENCE [LARGE SCALE GENOMIC DNA]</scope>
    <source>
        <strain evidence="9 10">OJF2</strain>
    </source>
</reference>
<dbReference type="FunFam" id="1.10.510.10:FF:000021">
    <property type="entry name" value="Serine/threonine protein kinase"/>
    <property type="match status" value="1"/>
</dbReference>
<feature type="region of interest" description="Disordered" evidence="7">
    <location>
        <begin position="445"/>
        <end position="468"/>
    </location>
</feature>
<accession>A0A5B9VYI8</accession>
<dbReference type="PROSITE" id="PS00108">
    <property type="entry name" value="PROTEIN_KINASE_ST"/>
    <property type="match status" value="1"/>
</dbReference>
<dbReference type="SUPFAM" id="SSF56112">
    <property type="entry name" value="Protein kinase-like (PK-like)"/>
    <property type="match status" value="1"/>
</dbReference>
<keyword evidence="4" id="KW-0547">Nucleotide-binding</keyword>
<dbReference type="PANTHER" id="PTHR43289:SF34">
    <property type="entry name" value="SERINE_THREONINE-PROTEIN KINASE YBDM-RELATED"/>
    <property type="match status" value="1"/>
</dbReference>
<name>A0A5B9VYI8_9BACT</name>